<reference evidence="1 2" key="1">
    <citation type="submission" date="2012-08" db="EMBL/GenBank/DDBJ databases">
        <title>Oryza genome evolution.</title>
        <authorList>
            <person name="Wing R.A."/>
        </authorList>
    </citation>
    <scope>NUCLEOTIDE SEQUENCE</scope>
</reference>
<sequence>MRGNFGDKNKNKNKVITIIISFIAMTMCNNHSGSVHHHPVKCVLDDALRFSVECACRFIEKEDLGILDNGTGDRDANSVSIPYSSQTVSNYDSGSVCHDPVKSFLHNPFRFGVQSASRFI</sequence>
<evidence type="ECO:0000313" key="2">
    <source>
        <dbReference type="Proteomes" id="UP000032180"/>
    </source>
</evidence>
<proteinExistence type="predicted"/>
<evidence type="ECO:0000313" key="1">
    <source>
        <dbReference type="EnsemblPlants" id="LPERR05G02260.3"/>
    </source>
</evidence>
<organism evidence="1 2">
    <name type="scientific">Leersia perrieri</name>
    <dbReference type="NCBI Taxonomy" id="77586"/>
    <lineage>
        <taxon>Eukaryota</taxon>
        <taxon>Viridiplantae</taxon>
        <taxon>Streptophyta</taxon>
        <taxon>Embryophyta</taxon>
        <taxon>Tracheophyta</taxon>
        <taxon>Spermatophyta</taxon>
        <taxon>Magnoliopsida</taxon>
        <taxon>Liliopsida</taxon>
        <taxon>Poales</taxon>
        <taxon>Poaceae</taxon>
        <taxon>BOP clade</taxon>
        <taxon>Oryzoideae</taxon>
        <taxon>Oryzeae</taxon>
        <taxon>Oryzinae</taxon>
        <taxon>Leersia</taxon>
    </lineage>
</organism>
<accession>A0A0D9WCG9</accession>
<protein>
    <submittedName>
        <fullName evidence="1">Uncharacterized protein</fullName>
    </submittedName>
</protein>
<dbReference type="EnsemblPlants" id="LPERR05G02260.3">
    <property type="protein sequence ID" value="LPERR05G02260.3"/>
    <property type="gene ID" value="LPERR05G02260"/>
</dbReference>
<dbReference type="HOGENOM" id="CLU_2187714_0_0_1"/>
<dbReference type="AlphaFoldDB" id="A0A0D9WCG9"/>
<keyword evidence="2" id="KW-1185">Reference proteome</keyword>
<name>A0A0D9WCG9_9ORYZ</name>
<dbReference type="Proteomes" id="UP000032180">
    <property type="component" value="Chromosome 5"/>
</dbReference>
<dbReference type="Gramene" id="LPERR05G02260.3">
    <property type="protein sequence ID" value="LPERR05G02260.3"/>
    <property type="gene ID" value="LPERR05G02260"/>
</dbReference>
<reference evidence="2" key="2">
    <citation type="submission" date="2013-12" db="EMBL/GenBank/DDBJ databases">
        <authorList>
            <person name="Yu Y."/>
            <person name="Lee S."/>
            <person name="de Baynast K."/>
            <person name="Wissotski M."/>
            <person name="Liu L."/>
            <person name="Talag J."/>
            <person name="Goicoechea J."/>
            <person name="Angelova A."/>
            <person name="Jetty R."/>
            <person name="Kudrna D."/>
            <person name="Golser W."/>
            <person name="Rivera L."/>
            <person name="Zhang J."/>
            <person name="Wing R."/>
        </authorList>
    </citation>
    <scope>NUCLEOTIDE SEQUENCE</scope>
</reference>
<reference evidence="1" key="3">
    <citation type="submission" date="2015-04" db="UniProtKB">
        <authorList>
            <consortium name="EnsemblPlants"/>
        </authorList>
    </citation>
    <scope>IDENTIFICATION</scope>
</reference>